<feature type="compositionally biased region" description="Basic and acidic residues" evidence="6">
    <location>
        <begin position="32"/>
        <end position="42"/>
    </location>
</feature>
<dbReference type="EMBL" id="CP001684">
    <property type="protein sequence ID" value="ACV23259.1"/>
    <property type="molecule type" value="Genomic_DNA"/>
</dbReference>
<dbReference type="PANTHER" id="PTHR30480">
    <property type="entry name" value="BETA-HEXOSAMINIDASE-RELATED"/>
    <property type="match status" value="1"/>
</dbReference>
<dbReference type="CAZy" id="GH3">
    <property type="family name" value="Glycoside Hydrolase Family 3"/>
</dbReference>
<evidence type="ECO:0000313" key="9">
    <source>
        <dbReference type="EMBL" id="ACV23259.1"/>
    </source>
</evidence>
<organism evidence="9 10">
    <name type="scientific">Slackia heliotrinireducens (strain ATCC 29202 / DSM 20476 / NCTC 11029 / RHS 1)</name>
    <name type="common">Peptococcus heliotrinreducens</name>
    <dbReference type="NCBI Taxonomy" id="471855"/>
    <lineage>
        <taxon>Bacteria</taxon>
        <taxon>Bacillati</taxon>
        <taxon>Actinomycetota</taxon>
        <taxon>Coriobacteriia</taxon>
        <taxon>Eggerthellales</taxon>
        <taxon>Eggerthellaceae</taxon>
        <taxon>Slackia</taxon>
    </lineage>
</organism>
<proteinExistence type="inferred from homology"/>
<dbReference type="eggNOG" id="COG1472">
    <property type="taxonomic scope" value="Bacteria"/>
</dbReference>
<comment type="catalytic activity">
    <reaction evidence="1">
        <text>Hydrolysis of terminal non-reducing N-acetyl-D-hexosamine residues in N-acetyl-beta-D-hexosaminides.</text>
        <dbReference type="EC" id="3.2.1.52"/>
    </reaction>
</comment>
<evidence type="ECO:0000256" key="5">
    <source>
        <dbReference type="ARBA" id="ARBA00023295"/>
    </source>
</evidence>
<dbReference type="Pfam" id="PF00933">
    <property type="entry name" value="Glyco_hydro_3"/>
    <property type="match status" value="1"/>
</dbReference>
<keyword evidence="4 9" id="KW-0378">Hydrolase</keyword>
<keyword evidence="7" id="KW-0732">Signal</keyword>
<dbReference type="GO" id="GO:0009254">
    <property type="term" value="P:peptidoglycan turnover"/>
    <property type="evidence" value="ECO:0007669"/>
    <property type="project" value="TreeGrafter"/>
</dbReference>
<evidence type="ECO:0000256" key="4">
    <source>
        <dbReference type="ARBA" id="ARBA00022801"/>
    </source>
</evidence>
<gene>
    <name evidence="9" type="ordered locus">Shel_22490</name>
</gene>
<feature type="signal peptide" evidence="7">
    <location>
        <begin position="1"/>
        <end position="29"/>
    </location>
</feature>
<dbReference type="AlphaFoldDB" id="C7N137"/>
<evidence type="ECO:0000256" key="3">
    <source>
        <dbReference type="ARBA" id="ARBA00012663"/>
    </source>
</evidence>
<keyword evidence="5" id="KW-0326">Glycosidase</keyword>
<reference evidence="9 10" key="1">
    <citation type="journal article" date="2009" name="Stand. Genomic Sci.">
        <title>Complete genome sequence of Slackia heliotrinireducens type strain (RHS 1).</title>
        <authorList>
            <person name="Pukall R."/>
            <person name="Lapidus A."/>
            <person name="Nolan M."/>
            <person name="Copeland A."/>
            <person name="Glavina Del Rio T."/>
            <person name="Lucas S."/>
            <person name="Chen F."/>
            <person name="Tice H."/>
            <person name="Cheng J.F."/>
            <person name="Chertkov O."/>
            <person name="Bruce D."/>
            <person name="Goodwin L."/>
            <person name="Kuske C."/>
            <person name="Brettin T."/>
            <person name="Detter J.C."/>
            <person name="Han C."/>
            <person name="Pitluck S."/>
            <person name="Pati A."/>
            <person name="Mavrommatis K."/>
            <person name="Ivanova N."/>
            <person name="Ovchinnikova G."/>
            <person name="Chen A."/>
            <person name="Palaniappan K."/>
            <person name="Schneider S."/>
            <person name="Rohde M."/>
            <person name="Chain P."/>
            <person name="D'haeseleer P."/>
            <person name="Goker M."/>
            <person name="Bristow J."/>
            <person name="Eisen J.A."/>
            <person name="Markowitz V."/>
            <person name="Kyrpides N.C."/>
            <person name="Klenk H.P."/>
            <person name="Hugenholtz P."/>
        </authorList>
    </citation>
    <scope>NUCLEOTIDE SEQUENCE [LARGE SCALE GENOMIC DNA]</scope>
    <source>
        <strain evidence="10">ATCC 29202 / DSM 20476 / NCTC 11029 / RHS 1</strain>
    </source>
</reference>
<protein>
    <recommendedName>
        <fullName evidence="3">beta-N-acetylhexosaminidase</fullName>
        <ecNumber evidence="3">3.2.1.52</ecNumber>
    </recommendedName>
</protein>
<dbReference type="PROSITE" id="PS51257">
    <property type="entry name" value="PROKAR_LIPOPROTEIN"/>
    <property type="match status" value="1"/>
</dbReference>
<feature type="region of interest" description="Disordered" evidence="6">
    <location>
        <begin position="30"/>
        <end position="65"/>
    </location>
</feature>
<name>C7N137_SLAHD</name>
<dbReference type="GO" id="GO:0005975">
    <property type="term" value="P:carbohydrate metabolic process"/>
    <property type="evidence" value="ECO:0007669"/>
    <property type="project" value="InterPro"/>
</dbReference>
<dbReference type="PANTHER" id="PTHR30480:SF13">
    <property type="entry name" value="BETA-HEXOSAMINIDASE"/>
    <property type="match status" value="1"/>
</dbReference>
<evidence type="ECO:0000313" key="10">
    <source>
        <dbReference type="Proteomes" id="UP000002026"/>
    </source>
</evidence>
<dbReference type="SUPFAM" id="SSF51445">
    <property type="entry name" value="(Trans)glycosidases"/>
    <property type="match status" value="1"/>
</dbReference>
<evidence type="ECO:0000259" key="8">
    <source>
        <dbReference type="Pfam" id="PF00933"/>
    </source>
</evidence>
<dbReference type="KEGG" id="shi:Shel_22490"/>
<dbReference type="EC" id="3.2.1.52" evidence="3"/>
<evidence type="ECO:0000256" key="7">
    <source>
        <dbReference type="SAM" id="SignalP"/>
    </source>
</evidence>
<feature type="chain" id="PRO_5002980591" description="beta-N-acetylhexosaminidase" evidence="7">
    <location>
        <begin position="30"/>
        <end position="412"/>
    </location>
</feature>
<dbReference type="InterPro" id="IPR017853">
    <property type="entry name" value="GH"/>
</dbReference>
<dbReference type="InterPro" id="IPR050226">
    <property type="entry name" value="NagZ_Beta-hexosaminidase"/>
</dbReference>
<dbReference type="HOGENOM" id="CLU_008392_0_2_11"/>
<sequence>MSRRTFAAGLAGMASCAALGTLTGCSLFASDDEPKHRDKDSFDVDDSSSEAKGSGGEPMEKPAKTLDDEITEEIAGWNIEQKVAQLFFVRPESFTGMGQVTAAGDTSRTAYGTYPVGGICYFAENLVDPAQTTEMLTNMAQIGVDTIGHAPFLAVDEEGGTVTRIASNPAFGVTDVGDMAAIGDTGDVSQAKSAAQAIAGYLKPLGFNMDFAPCCDIANVEGGVMAQRSFGSDPELVSDMVEAQIEGFVESGMLCSAKHFPGIGAAIGDSHDGSISIGSTLEELQATELVPFQRAVQVGVPFVMVGHLSVPNVTGDDTPASISKVMVTDVLRDQLQYDGIVVTDSLEMGAVTAYGDAGAVMALQAGCDMVLMPLDFAAAYNAVLAAVSDGTLSEERIDESLTRILRVKMTME</sequence>
<dbReference type="Proteomes" id="UP000002026">
    <property type="component" value="Chromosome"/>
</dbReference>
<feature type="domain" description="Glycoside hydrolase family 3 N-terminal" evidence="8">
    <location>
        <begin position="79"/>
        <end position="407"/>
    </location>
</feature>
<dbReference type="STRING" id="471855.Shel_22490"/>
<dbReference type="GO" id="GO:0004563">
    <property type="term" value="F:beta-N-acetylhexosaminidase activity"/>
    <property type="evidence" value="ECO:0007669"/>
    <property type="project" value="UniProtKB-EC"/>
</dbReference>
<dbReference type="Gene3D" id="3.20.20.300">
    <property type="entry name" value="Glycoside hydrolase, family 3, N-terminal domain"/>
    <property type="match status" value="1"/>
</dbReference>
<dbReference type="InterPro" id="IPR036962">
    <property type="entry name" value="Glyco_hydro_3_N_sf"/>
</dbReference>
<evidence type="ECO:0000256" key="2">
    <source>
        <dbReference type="ARBA" id="ARBA00005336"/>
    </source>
</evidence>
<evidence type="ECO:0000256" key="1">
    <source>
        <dbReference type="ARBA" id="ARBA00001231"/>
    </source>
</evidence>
<accession>C7N137</accession>
<comment type="similarity">
    <text evidence="2">Belongs to the glycosyl hydrolase 3 family.</text>
</comment>
<evidence type="ECO:0000256" key="6">
    <source>
        <dbReference type="SAM" id="MobiDB-lite"/>
    </source>
</evidence>
<keyword evidence="10" id="KW-1185">Reference proteome</keyword>
<dbReference type="InterPro" id="IPR001764">
    <property type="entry name" value="Glyco_hydro_3_N"/>
</dbReference>